<feature type="transmembrane region" description="Helical" evidence="1">
    <location>
        <begin position="52"/>
        <end position="73"/>
    </location>
</feature>
<feature type="domain" description="DUF5009" evidence="2">
    <location>
        <begin position="10"/>
        <end position="230"/>
    </location>
</feature>
<comment type="caution">
    <text evidence="3">The sequence shown here is derived from an EMBL/GenBank/DDBJ whole genome shotgun (WGS) entry which is preliminary data.</text>
</comment>
<dbReference type="Pfam" id="PF16401">
    <property type="entry name" value="DUF5009"/>
    <property type="match status" value="1"/>
</dbReference>
<dbReference type="InterPro" id="IPR032176">
    <property type="entry name" value="DUF5009"/>
</dbReference>
<accession>A0A4Q0T915</accession>
<dbReference type="PANTHER" id="PTHR31061:SF24">
    <property type="entry name" value="LD22376P"/>
    <property type="match status" value="1"/>
</dbReference>
<feature type="transmembrane region" description="Helical" evidence="1">
    <location>
        <begin position="85"/>
        <end position="107"/>
    </location>
</feature>
<feature type="transmembrane region" description="Helical" evidence="1">
    <location>
        <begin position="232"/>
        <end position="255"/>
    </location>
</feature>
<name>A0A4Q0T915_9BACT</name>
<feature type="transmembrane region" description="Helical" evidence="1">
    <location>
        <begin position="337"/>
        <end position="358"/>
    </location>
</feature>
<proteinExistence type="predicted"/>
<keyword evidence="1" id="KW-0472">Membrane</keyword>
<reference evidence="4" key="2">
    <citation type="submission" date="2019-02" db="EMBL/GenBank/DDBJ databases">
        <title>Granulicella sibirica sp. nov., a psychrotolerant acidobacterium isolated from an organic soil layer in forested tundra, West Siberia.</title>
        <authorList>
            <person name="Oshkin I.Y."/>
            <person name="Kulichevskaya I.S."/>
            <person name="Rijpstra W.I.C."/>
            <person name="Sinninghe Damste J.S."/>
            <person name="Rakitin A.L."/>
            <person name="Ravin N.V."/>
            <person name="Dedysh S.N."/>
        </authorList>
    </citation>
    <scope>NUCLEOTIDE SEQUENCE [LARGE SCALE GENOMIC DNA]</scope>
    <source>
        <strain evidence="4">AF10</strain>
    </source>
</reference>
<feature type="transmembrane region" description="Helical" evidence="1">
    <location>
        <begin position="113"/>
        <end position="132"/>
    </location>
</feature>
<keyword evidence="1" id="KW-0812">Transmembrane</keyword>
<dbReference type="OrthoDB" id="9811314at2"/>
<evidence type="ECO:0000256" key="1">
    <source>
        <dbReference type="SAM" id="Phobius"/>
    </source>
</evidence>
<dbReference type="AlphaFoldDB" id="A0A4Q0T915"/>
<keyword evidence="1" id="KW-1133">Transmembrane helix</keyword>
<evidence type="ECO:0000259" key="2">
    <source>
        <dbReference type="Pfam" id="PF16401"/>
    </source>
</evidence>
<gene>
    <name evidence="3" type="ORF">GRAN_1401</name>
</gene>
<keyword evidence="4" id="KW-1185">Reference proteome</keyword>
<dbReference type="PANTHER" id="PTHR31061">
    <property type="entry name" value="LD22376P"/>
    <property type="match status" value="1"/>
</dbReference>
<feature type="transmembrane region" description="Helical" evidence="1">
    <location>
        <begin position="12"/>
        <end position="32"/>
    </location>
</feature>
<dbReference type="RefSeq" id="WP_128913010.1">
    <property type="nucleotide sequence ID" value="NZ_RDSM01000001.1"/>
</dbReference>
<feature type="transmembrane region" description="Helical" evidence="1">
    <location>
        <begin position="174"/>
        <end position="195"/>
    </location>
</feature>
<dbReference type="EMBL" id="RDSM01000001">
    <property type="protein sequence ID" value="RXH58091.1"/>
    <property type="molecule type" value="Genomic_DNA"/>
</dbReference>
<evidence type="ECO:0000313" key="3">
    <source>
        <dbReference type="EMBL" id="RXH58091.1"/>
    </source>
</evidence>
<feature type="transmembrane region" description="Helical" evidence="1">
    <location>
        <begin position="295"/>
        <end position="316"/>
    </location>
</feature>
<feature type="transmembrane region" description="Helical" evidence="1">
    <location>
        <begin position="207"/>
        <end position="226"/>
    </location>
</feature>
<feature type="transmembrane region" description="Helical" evidence="1">
    <location>
        <begin position="144"/>
        <end position="162"/>
    </location>
</feature>
<feature type="transmembrane region" description="Helical" evidence="1">
    <location>
        <begin position="364"/>
        <end position="386"/>
    </location>
</feature>
<feature type="transmembrane region" description="Helical" evidence="1">
    <location>
        <begin position="267"/>
        <end position="289"/>
    </location>
</feature>
<sequence length="395" mass="44215">MQPSSQTTNRVASIDIFRGITMIVMIFVNELAEVKHLPYWTYHAPGRLDYMTYVDMVFPFFLFIIGMSMPLSVRARLKQNPSMPALWLHIFLRSLGLVVIGLVLANADQAGPMLLPGSVWALIALLGAMLYLNVYSSTSKSKTWLRLLGLALVVIMYAMFRRTTPSGGIGWINFSYPEILGLIGFSYFATSLLYVPTRRAIWAPGAWFVLLVALNSLCSAHILNIFNHIPLYVWPFGNFSMPLNIMAGILTSTIFLGPQWPENRKKIAYSISFALICLVSAYLLTPLGVSKIRATPTWCLYSTAASVLCFTMLYWVCDMQKKTGWAFFIKPAGSNALLTYLLPDLWFFLFSALGITYLGTHMNFGLPGVLKAMLFTMLMVAISSVLTKAKVRLQL</sequence>
<evidence type="ECO:0000313" key="4">
    <source>
        <dbReference type="Proteomes" id="UP000289437"/>
    </source>
</evidence>
<protein>
    <submittedName>
        <fullName evidence="3">N-acetylglucosamine related transporter, NagX</fullName>
    </submittedName>
</protein>
<organism evidence="3 4">
    <name type="scientific">Granulicella sibirica</name>
    <dbReference type="NCBI Taxonomy" id="2479048"/>
    <lineage>
        <taxon>Bacteria</taxon>
        <taxon>Pseudomonadati</taxon>
        <taxon>Acidobacteriota</taxon>
        <taxon>Terriglobia</taxon>
        <taxon>Terriglobales</taxon>
        <taxon>Acidobacteriaceae</taxon>
        <taxon>Granulicella</taxon>
    </lineage>
</organism>
<dbReference type="Proteomes" id="UP000289437">
    <property type="component" value="Unassembled WGS sequence"/>
</dbReference>
<reference evidence="3 4" key="1">
    <citation type="submission" date="2018-11" db="EMBL/GenBank/DDBJ databases">
        <authorList>
            <person name="Mardanov A.V."/>
            <person name="Ravin N.V."/>
            <person name="Dedysh S.N."/>
        </authorList>
    </citation>
    <scope>NUCLEOTIDE SEQUENCE [LARGE SCALE GENOMIC DNA]</scope>
    <source>
        <strain evidence="3 4">AF10</strain>
    </source>
</reference>